<dbReference type="PANTHER" id="PTHR46586">
    <property type="entry name" value="ANKYRIN REPEAT-CONTAINING PROTEIN"/>
    <property type="match status" value="1"/>
</dbReference>
<proteinExistence type="predicted"/>
<dbReference type="InterPro" id="IPR036770">
    <property type="entry name" value="Ankyrin_rpt-contain_sf"/>
</dbReference>
<reference evidence="1 2" key="1">
    <citation type="submission" date="2023-09" db="EMBL/GenBank/DDBJ databases">
        <title>Pangenome analysis of Batrachochytrium dendrobatidis and related Chytrids.</title>
        <authorList>
            <person name="Yacoub M.N."/>
            <person name="Stajich J.E."/>
            <person name="James T.Y."/>
        </authorList>
    </citation>
    <scope>NUCLEOTIDE SEQUENCE [LARGE SCALE GENOMIC DNA]</scope>
    <source>
        <strain evidence="1 2">JEL0888</strain>
    </source>
</reference>
<evidence type="ECO:0000313" key="1">
    <source>
        <dbReference type="EMBL" id="KAL2915614.1"/>
    </source>
</evidence>
<dbReference type="EMBL" id="JADGIZ020000022">
    <property type="protein sequence ID" value="KAL2915614.1"/>
    <property type="molecule type" value="Genomic_DNA"/>
</dbReference>
<organism evidence="1 2">
    <name type="scientific">Polyrhizophydium stewartii</name>
    <dbReference type="NCBI Taxonomy" id="2732419"/>
    <lineage>
        <taxon>Eukaryota</taxon>
        <taxon>Fungi</taxon>
        <taxon>Fungi incertae sedis</taxon>
        <taxon>Chytridiomycota</taxon>
        <taxon>Chytridiomycota incertae sedis</taxon>
        <taxon>Chytridiomycetes</taxon>
        <taxon>Rhizophydiales</taxon>
        <taxon>Rhizophydiales incertae sedis</taxon>
        <taxon>Polyrhizophydium</taxon>
    </lineage>
</organism>
<gene>
    <name evidence="1" type="ORF">HK105_204799</name>
</gene>
<evidence type="ECO:0008006" key="3">
    <source>
        <dbReference type="Google" id="ProtNLM"/>
    </source>
</evidence>
<keyword evidence="2" id="KW-1185">Reference proteome</keyword>
<dbReference type="SUPFAM" id="SSF48403">
    <property type="entry name" value="Ankyrin repeat"/>
    <property type="match status" value="1"/>
</dbReference>
<name>A0ABR4N838_9FUNG</name>
<comment type="caution">
    <text evidence="1">The sequence shown here is derived from an EMBL/GenBank/DDBJ whole genome shotgun (WGS) entry which is preliminary data.</text>
</comment>
<dbReference type="PANTHER" id="PTHR46586:SF3">
    <property type="entry name" value="ANKYRIN REPEAT-CONTAINING PROTEIN"/>
    <property type="match status" value="1"/>
</dbReference>
<dbReference type="InterPro" id="IPR052050">
    <property type="entry name" value="SecEffector_AnkRepeat"/>
</dbReference>
<protein>
    <recommendedName>
        <fullName evidence="3">Ankyrin repeat protein</fullName>
    </recommendedName>
</protein>
<dbReference type="Gene3D" id="1.25.40.20">
    <property type="entry name" value="Ankyrin repeat-containing domain"/>
    <property type="match status" value="1"/>
</dbReference>
<sequence length="465" mass="52239">MLGEDRSHWDRLPHDLRRVALESAGLLTMVLNGLVLVAEISSRGDLLERLWIEVYESDWPGDLQLLPAPLRTGEAALSIRSWGMLSRVQAAGFYDDTTIQRVVIRNRWAKLVDLSRPVDAARTAALEGAVWLLEKLIDESRLVSLGVWLVEHAAAGGQLEAVMWLDWRMTGARWPRSVMDAAAGSGNLELVEWLDQHRDEGCTQLAMVNAARGGHLAVVRWLSETHILQCPPSAAELAAVAGHFEVLIYLCARFPDVFAELRPTFSIEVLDLGVLQLLHRFGLVRHPTKLLKHHAKHGTPESLAWICATFDVHITQEMLAMPEGPNSVEVVAWMLTQPRMLMNEALVVGAIWRQALDVLDFVIRRSDAWARIVAEKVVKWGGTDLLEWLYVRHPRCITHETLEFAVRHAKVELVEYLLENVVEVKWNLAWALSFATSATNQPPQLREATREIAAIIKSFAARKPA</sequence>
<evidence type="ECO:0000313" key="2">
    <source>
        <dbReference type="Proteomes" id="UP001527925"/>
    </source>
</evidence>
<dbReference type="Proteomes" id="UP001527925">
    <property type="component" value="Unassembled WGS sequence"/>
</dbReference>
<accession>A0ABR4N838</accession>